<reference evidence="1" key="1">
    <citation type="submission" date="2024-02" db="EMBL/GenBank/DDBJ databases">
        <authorList>
            <consortium name="ELIXIR-Norway"/>
            <consortium name="Elixir Norway"/>
        </authorList>
    </citation>
    <scope>NUCLEOTIDE SEQUENCE</scope>
</reference>
<keyword evidence="2" id="KW-1185">Reference proteome</keyword>
<organism evidence="1 2">
    <name type="scientific">Sphagnum jensenii</name>
    <dbReference type="NCBI Taxonomy" id="128206"/>
    <lineage>
        <taxon>Eukaryota</taxon>
        <taxon>Viridiplantae</taxon>
        <taxon>Streptophyta</taxon>
        <taxon>Embryophyta</taxon>
        <taxon>Bryophyta</taxon>
        <taxon>Sphagnophytina</taxon>
        <taxon>Sphagnopsida</taxon>
        <taxon>Sphagnales</taxon>
        <taxon>Sphagnaceae</taxon>
        <taxon>Sphagnum</taxon>
    </lineage>
</organism>
<gene>
    <name evidence="1" type="ORF">CSSPJE1EN1_LOCUS25789</name>
</gene>
<protein>
    <submittedName>
        <fullName evidence="1">Uncharacterized protein</fullName>
    </submittedName>
</protein>
<dbReference type="InterPro" id="IPR056209">
    <property type="entry name" value="SU10_adaptor"/>
</dbReference>
<dbReference type="EMBL" id="CAXAQS010000168">
    <property type="protein sequence ID" value="CAK9250411.1"/>
    <property type="molecule type" value="Genomic_DNA"/>
</dbReference>
<accession>A0ABP0V8U2</accession>
<sequence length="219" mass="24250">MDVVKIIDLVADLSIGLDTPTADDQAVFLKYLNLAHAELFRKTAAASPVVKILRENNLNVTDGKVDALSQTPFLIRTVTLMDQKKPLLATSLESIEKTDPLLTKTGQPWGWYYANKSVSVYPLITSNPDGGTGQVGVSYLADPAPFILTTLSADIPYPVLYHPVLVDGTCYYLFQTEAGFKNDLKMKLSLDRWNGGKSELLCYLRNLSGQQYYSTYTEV</sequence>
<dbReference type="Proteomes" id="UP001497444">
    <property type="component" value="Unassembled WGS sequence"/>
</dbReference>
<evidence type="ECO:0000313" key="2">
    <source>
        <dbReference type="Proteomes" id="UP001497444"/>
    </source>
</evidence>
<proteinExistence type="predicted"/>
<dbReference type="Pfam" id="PF24175">
    <property type="entry name" value="SU10_adaptor"/>
    <property type="match status" value="1"/>
</dbReference>
<evidence type="ECO:0000313" key="1">
    <source>
        <dbReference type="EMBL" id="CAK9250411.1"/>
    </source>
</evidence>
<name>A0ABP0V8U2_9BRYO</name>
<comment type="caution">
    <text evidence="1">The sequence shown here is derived from an EMBL/GenBank/DDBJ whole genome shotgun (WGS) entry which is preliminary data.</text>
</comment>